<keyword evidence="2" id="KW-1185">Reference proteome</keyword>
<dbReference type="EMBL" id="LR824026">
    <property type="protein sequence ID" value="CAH0596921.1"/>
    <property type="molecule type" value="Genomic_DNA"/>
</dbReference>
<dbReference type="OrthoDB" id="10029846at2759"/>
<evidence type="ECO:0000313" key="2">
    <source>
        <dbReference type="Proteomes" id="UP001154114"/>
    </source>
</evidence>
<gene>
    <name evidence="1" type="ORF">CINC_LOCUS7407</name>
</gene>
<dbReference type="Proteomes" id="UP001154114">
    <property type="component" value="Chromosome 23"/>
</dbReference>
<name>A0A9P0FVW7_CHRIL</name>
<sequence length="112" mass="12919">MVSQWLEDENFVDVWCVHGERNRSTNATESWHLKLNSTVPKNANLYQLLVALKEDAALQIVVATQIKNRAPHVKRCAEETVINNQWIKHVTDQLVDQKISVGHCLEKLKINY</sequence>
<accession>A0A9P0FVW7</accession>
<proteinExistence type="predicted"/>
<evidence type="ECO:0000313" key="1">
    <source>
        <dbReference type="EMBL" id="CAH0596921.1"/>
    </source>
</evidence>
<reference evidence="1" key="1">
    <citation type="submission" date="2021-12" db="EMBL/GenBank/DDBJ databases">
        <authorList>
            <person name="King R."/>
        </authorList>
    </citation>
    <scope>NUCLEOTIDE SEQUENCE</scope>
</reference>
<protein>
    <submittedName>
        <fullName evidence="1">Uncharacterized protein</fullName>
    </submittedName>
</protein>
<dbReference type="AlphaFoldDB" id="A0A9P0FVW7"/>
<organism evidence="1 2">
    <name type="scientific">Chrysodeixis includens</name>
    <name type="common">Soybean looper</name>
    <name type="synonym">Pseudoplusia includens</name>
    <dbReference type="NCBI Taxonomy" id="689277"/>
    <lineage>
        <taxon>Eukaryota</taxon>
        <taxon>Metazoa</taxon>
        <taxon>Ecdysozoa</taxon>
        <taxon>Arthropoda</taxon>
        <taxon>Hexapoda</taxon>
        <taxon>Insecta</taxon>
        <taxon>Pterygota</taxon>
        <taxon>Neoptera</taxon>
        <taxon>Endopterygota</taxon>
        <taxon>Lepidoptera</taxon>
        <taxon>Glossata</taxon>
        <taxon>Ditrysia</taxon>
        <taxon>Noctuoidea</taxon>
        <taxon>Noctuidae</taxon>
        <taxon>Plusiinae</taxon>
        <taxon>Chrysodeixis</taxon>
    </lineage>
</organism>